<dbReference type="PANTHER" id="PTHR30055:SF234">
    <property type="entry name" value="HTH-TYPE TRANSCRIPTIONAL REGULATOR BETI"/>
    <property type="match status" value="1"/>
</dbReference>
<evidence type="ECO:0000256" key="4">
    <source>
        <dbReference type="PROSITE-ProRule" id="PRU00335"/>
    </source>
</evidence>
<keyword evidence="1" id="KW-0805">Transcription regulation</keyword>
<evidence type="ECO:0000313" key="7">
    <source>
        <dbReference type="Proteomes" id="UP000466307"/>
    </source>
</evidence>
<accession>A0A7K3LJ57</accession>
<dbReference type="GO" id="GO:0003700">
    <property type="term" value="F:DNA-binding transcription factor activity"/>
    <property type="evidence" value="ECO:0007669"/>
    <property type="project" value="TreeGrafter"/>
</dbReference>
<dbReference type="AlphaFoldDB" id="A0A7K3LJ57"/>
<keyword evidence="3" id="KW-0804">Transcription</keyword>
<gene>
    <name evidence="6" type="ORF">GYA93_01315</name>
</gene>
<dbReference type="RefSeq" id="WP_059036853.1">
    <property type="nucleotide sequence ID" value="NZ_JAADZU010000003.1"/>
</dbReference>
<evidence type="ECO:0000259" key="5">
    <source>
        <dbReference type="PROSITE" id="PS50977"/>
    </source>
</evidence>
<comment type="caution">
    <text evidence="6">The sequence shown here is derived from an EMBL/GenBank/DDBJ whole genome shotgun (WGS) entry which is preliminary data.</text>
</comment>
<proteinExistence type="predicted"/>
<dbReference type="Gene3D" id="1.10.357.10">
    <property type="entry name" value="Tetracycline Repressor, domain 2"/>
    <property type="match status" value="1"/>
</dbReference>
<dbReference type="InterPro" id="IPR001647">
    <property type="entry name" value="HTH_TetR"/>
</dbReference>
<evidence type="ECO:0000256" key="3">
    <source>
        <dbReference type="ARBA" id="ARBA00023163"/>
    </source>
</evidence>
<sequence>MRTHGWSGRVPATDAEAVARILAATREVIDERGAATKLSDVARVLGVTRQTVYRYFPSTEALLAATAAEAVGTYLDGISARFAGIAEPDAAVIAGVCAVLETVTDDPYLGILMSPGHQTLPAIGGITSDGARVFARAMVERMDVDWTARGYGEPELGLVVEFILRTLQSFILDPGGSSSVAGRRELLDAWLGAAIRALPARTAVGR</sequence>
<dbReference type="PANTHER" id="PTHR30055">
    <property type="entry name" value="HTH-TYPE TRANSCRIPTIONAL REGULATOR RUTR"/>
    <property type="match status" value="1"/>
</dbReference>
<dbReference type="EMBL" id="JAADZU010000003">
    <property type="protein sequence ID" value="NDK88228.1"/>
    <property type="molecule type" value="Genomic_DNA"/>
</dbReference>
<organism evidence="6 7">
    <name type="scientific">Gordonia desulfuricans</name>
    <dbReference type="NCBI Taxonomy" id="89051"/>
    <lineage>
        <taxon>Bacteria</taxon>
        <taxon>Bacillati</taxon>
        <taxon>Actinomycetota</taxon>
        <taxon>Actinomycetes</taxon>
        <taxon>Mycobacteriales</taxon>
        <taxon>Gordoniaceae</taxon>
        <taxon>Gordonia</taxon>
    </lineage>
</organism>
<reference evidence="6 7" key="1">
    <citation type="submission" date="2020-01" db="EMBL/GenBank/DDBJ databases">
        <title>Investigation of new actinobacteria for the biodesulphurisation of diesel fuel.</title>
        <authorList>
            <person name="Athi Narayanan S.M."/>
        </authorList>
    </citation>
    <scope>NUCLEOTIDE SEQUENCE [LARGE SCALE GENOMIC DNA]</scope>
    <source>
        <strain evidence="6 7">213E</strain>
    </source>
</reference>
<dbReference type="Pfam" id="PF00440">
    <property type="entry name" value="TetR_N"/>
    <property type="match status" value="1"/>
</dbReference>
<dbReference type="InterPro" id="IPR050109">
    <property type="entry name" value="HTH-type_TetR-like_transc_reg"/>
</dbReference>
<feature type="domain" description="HTH tetR-type" evidence="5">
    <location>
        <begin position="15"/>
        <end position="74"/>
    </location>
</feature>
<dbReference type="PROSITE" id="PS50977">
    <property type="entry name" value="HTH_TETR_2"/>
    <property type="match status" value="1"/>
</dbReference>
<dbReference type="Proteomes" id="UP000466307">
    <property type="component" value="Unassembled WGS sequence"/>
</dbReference>
<name>A0A7K3LJ57_9ACTN</name>
<feature type="DNA-binding region" description="H-T-H motif" evidence="4">
    <location>
        <begin position="37"/>
        <end position="56"/>
    </location>
</feature>
<dbReference type="InterPro" id="IPR009057">
    <property type="entry name" value="Homeodomain-like_sf"/>
</dbReference>
<evidence type="ECO:0000256" key="1">
    <source>
        <dbReference type="ARBA" id="ARBA00023015"/>
    </source>
</evidence>
<keyword evidence="2 4" id="KW-0238">DNA-binding</keyword>
<protein>
    <submittedName>
        <fullName evidence="6">TetR/AcrR family transcriptional regulator</fullName>
    </submittedName>
</protein>
<dbReference type="SUPFAM" id="SSF46689">
    <property type="entry name" value="Homeodomain-like"/>
    <property type="match status" value="1"/>
</dbReference>
<evidence type="ECO:0000313" key="6">
    <source>
        <dbReference type="EMBL" id="NDK88228.1"/>
    </source>
</evidence>
<keyword evidence="7" id="KW-1185">Reference proteome</keyword>
<dbReference type="GO" id="GO:0000976">
    <property type="term" value="F:transcription cis-regulatory region binding"/>
    <property type="evidence" value="ECO:0007669"/>
    <property type="project" value="TreeGrafter"/>
</dbReference>
<dbReference type="PRINTS" id="PR00455">
    <property type="entry name" value="HTHTETR"/>
</dbReference>
<evidence type="ECO:0000256" key="2">
    <source>
        <dbReference type="ARBA" id="ARBA00023125"/>
    </source>
</evidence>